<keyword evidence="1" id="KW-0812">Transmembrane</keyword>
<dbReference type="OrthoDB" id="2514702at2"/>
<feature type="transmembrane region" description="Helical" evidence="1">
    <location>
        <begin position="20"/>
        <end position="38"/>
    </location>
</feature>
<evidence type="ECO:0000313" key="4">
    <source>
        <dbReference type="Proteomes" id="UP000199058"/>
    </source>
</evidence>
<evidence type="ECO:0000256" key="1">
    <source>
        <dbReference type="SAM" id="Phobius"/>
    </source>
</evidence>
<keyword evidence="3" id="KW-0418">Kinase</keyword>
<dbReference type="Pfam" id="PF06580">
    <property type="entry name" value="His_kinase"/>
    <property type="match status" value="1"/>
</dbReference>
<dbReference type="PANTHER" id="PTHR34220:SF9">
    <property type="entry name" value="SIGNAL TRANSDUCTION HISTIDINE KINASE INTERNAL REGION DOMAIN-CONTAINING PROTEIN"/>
    <property type="match status" value="1"/>
</dbReference>
<dbReference type="GO" id="GO:0016020">
    <property type="term" value="C:membrane"/>
    <property type="evidence" value="ECO:0007669"/>
    <property type="project" value="InterPro"/>
</dbReference>
<organism evidence="3 4">
    <name type="scientific">Marinospirillum celere</name>
    <dbReference type="NCBI Taxonomy" id="1122252"/>
    <lineage>
        <taxon>Bacteria</taxon>
        <taxon>Pseudomonadati</taxon>
        <taxon>Pseudomonadota</taxon>
        <taxon>Gammaproteobacteria</taxon>
        <taxon>Oceanospirillales</taxon>
        <taxon>Oceanospirillaceae</taxon>
        <taxon>Marinospirillum</taxon>
    </lineage>
</organism>
<gene>
    <name evidence="3" type="ORF">SAMN05660443_0873</name>
</gene>
<accession>A0A1I1EUT7</accession>
<name>A0A1I1EUT7_9GAMM</name>
<dbReference type="RefSeq" id="WP_091959642.1">
    <property type="nucleotide sequence ID" value="NZ_FOLH01000001.1"/>
</dbReference>
<dbReference type="InterPro" id="IPR005467">
    <property type="entry name" value="His_kinase_dom"/>
</dbReference>
<dbReference type="InterPro" id="IPR036890">
    <property type="entry name" value="HATPase_C_sf"/>
</dbReference>
<keyword evidence="1" id="KW-1133">Transmembrane helix</keyword>
<dbReference type="EMBL" id="FOLH01000001">
    <property type="protein sequence ID" value="SFB90945.1"/>
    <property type="molecule type" value="Genomic_DNA"/>
</dbReference>
<feature type="transmembrane region" description="Helical" evidence="1">
    <location>
        <begin position="74"/>
        <end position="94"/>
    </location>
</feature>
<feature type="transmembrane region" description="Helical" evidence="1">
    <location>
        <begin position="50"/>
        <end position="68"/>
    </location>
</feature>
<evidence type="ECO:0000259" key="2">
    <source>
        <dbReference type="PROSITE" id="PS50109"/>
    </source>
</evidence>
<feature type="transmembrane region" description="Helical" evidence="1">
    <location>
        <begin position="115"/>
        <end position="133"/>
    </location>
</feature>
<dbReference type="SUPFAM" id="SSF55874">
    <property type="entry name" value="ATPase domain of HSP90 chaperone/DNA topoisomerase II/histidine kinase"/>
    <property type="match status" value="1"/>
</dbReference>
<dbReference type="Pfam" id="PF02518">
    <property type="entry name" value="HATPase_c"/>
    <property type="match status" value="1"/>
</dbReference>
<dbReference type="PROSITE" id="PS50109">
    <property type="entry name" value="HIS_KIN"/>
    <property type="match status" value="1"/>
</dbReference>
<evidence type="ECO:0000313" key="3">
    <source>
        <dbReference type="EMBL" id="SFB90945.1"/>
    </source>
</evidence>
<dbReference type="AlphaFoldDB" id="A0A1I1EUT7"/>
<keyword evidence="1" id="KW-0472">Membrane</keyword>
<dbReference type="Gene3D" id="3.30.565.10">
    <property type="entry name" value="Histidine kinase-like ATPase, C-terminal domain"/>
    <property type="match status" value="1"/>
</dbReference>
<dbReference type="InterPro" id="IPR050640">
    <property type="entry name" value="Bact_2-comp_sensor_kinase"/>
</dbReference>
<keyword evidence="3" id="KW-0808">Transferase</keyword>
<protein>
    <submittedName>
        <fullName evidence="3">Histidine kinase-, DNA gyrase B-, and HSP90-like ATPase</fullName>
    </submittedName>
</protein>
<sequence>MHSANSITATKPLLKELAQNLFFTSLACLVIAVLMSLLSPLSTLASLKIAFSYGISMTLLLNLFLVWWPSYPVWITAGSGVLLGLLLGTSVMILEIHGSFTRAFTEQPLQVLGNLLIGLIFSFTVCYFFYIHYRTQKLQAEQAEKEKSLALSQLRLLQSQIEPHFLFNTLGNIQGLVDTQPDKAKQMIQALTALLRANLSQVRSDTTSLDQELGLVRAYLEIQQLRMGPRLKWSIQCPESLHSVAIPPLLLQPLVENAIKHGLEPLPEGGEVSLEITTEQNLIQLLVRDSGRGFTDHPTTQGEGLGLSNLRQRLELFYADQAKLTITQPKAGGTQIQLSFPLDIPGAPENAHHLPLG</sequence>
<proteinExistence type="predicted"/>
<dbReference type="PANTHER" id="PTHR34220">
    <property type="entry name" value="SENSOR HISTIDINE KINASE YPDA"/>
    <property type="match status" value="1"/>
</dbReference>
<dbReference type="STRING" id="1122252.SAMN05660443_0873"/>
<dbReference type="GO" id="GO:0000155">
    <property type="term" value="F:phosphorelay sensor kinase activity"/>
    <property type="evidence" value="ECO:0007669"/>
    <property type="project" value="InterPro"/>
</dbReference>
<dbReference type="InterPro" id="IPR003594">
    <property type="entry name" value="HATPase_dom"/>
</dbReference>
<dbReference type="SMART" id="SM00387">
    <property type="entry name" value="HATPase_c"/>
    <property type="match status" value="1"/>
</dbReference>
<dbReference type="InterPro" id="IPR010559">
    <property type="entry name" value="Sig_transdc_His_kin_internal"/>
</dbReference>
<dbReference type="Proteomes" id="UP000199058">
    <property type="component" value="Unassembled WGS sequence"/>
</dbReference>
<keyword evidence="4" id="KW-1185">Reference proteome</keyword>
<feature type="domain" description="Histidine kinase" evidence="2">
    <location>
        <begin position="250"/>
        <end position="344"/>
    </location>
</feature>
<reference evidence="3 4" key="1">
    <citation type="submission" date="2016-10" db="EMBL/GenBank/DDBJ databases">
        <authorList>
            <person name="de Groot N.N."/>
        </authorList>
    </citation>
    <scope>NUCLEOTIDE SEQUENCE [LARGE SCALE GENOMIC DNA]</scope>
    <source>
        <strain evidence="3 4">DSM 18438</strain>
    </source>
</reference>